<organism evidence="1 2">
    <name type="scientific">Vigna mungo</name>
    <name type="common">Black gram</name>
    <name type="synonym">Phaseolus mungo</name>
    <dbReference type="NCBI Taxonomy" id="3915"/>
    <lineage>
        <taxon>Eukaryota</taxon>
        <taxon>Viridiplantae</taxon>
        <taxon>Streptophyta</taxon>
        <taxon>Embryophyta</taxon>
        <taxon>Tracheophyta</taxon>
        <taxon>Spermatophyta</taxon>
        <taxon>Magnoliopsida</taxon>
        <taxon>eudicotyledons</taxon>
        <taxon>Gunneridae</taxon>
        <taxon>Pentapetalae</taxon>
        <taxon>rosids</taxon>
        <taxon>fabids</taxon>
        <taxon>Fabales</taxon>
        <taxon>Fabaceae</taxon>
        <taxon>Papilionoideae</taxon>
        <taxon>50 kb inversion clade</taxon>
        <taxon>NPAAA clade</taxon>
        <taxon>indigoferoid/millettioid clade</taxon>
        <taxon>Phaseoleae</taxon>
        <taxon>Vigna</taxon>
    </lineage>
</organism>
<sequence>MQLIPQTHCHNSRVFIEVFGSQSKAMHPFLRIEMSVMEEAILIIIIAAPHWLTHMVIKQHFHILSSKFLNNSMERLNVCHGQHRRVVLGNALDHFWYIQRG</sequence>
<evidence type="ECO:0000313" key="1">
    <source>
        <dbReference type="EMBL" id="WVZ17037.1"/>
    </source>
</evidence>
<gene>
    <name evidence="1" type="ORF">V8G54_010019</name>
</gene>
<evidence type="ECO:0000313" key="2">
    <source>
        <dbReference type="Proteomes" id="UP001374535"/>
    </source>
</evidence>
<dbReference type="Proteomes" id="UP001374535">
    <property type="component" value="Chromosome 3"/>
</dbReference>
<accession>A0AAQ3NXT2</accession>
<protein>
    <submittedName>
        <fullName evidence="1">Uncharacterized protein</fullName>
    </submittedName>
</protein>
<reference evidence="1 2" key="1">
    <citation type="journal article" date="2023" name="Life. Sci Alliance">
        <title>Evolutionary insights into 3D genome organization and epigenetic landscape of Vigna mungo.</title>
        <authorList>
            <person name="Junaid A."/>
            <person name="Singh B."/>
            <person name="Bhatia S."/>
        </authorList>
    </citation>
    <scope>NUCLEOTIDE SEQUENCE [LARGE SCALE GENOMIC DNA]</scope>
    <source>
        <strain evidence="1">Urdbean</strain>
    </source>
</reference>
<dbReference type="EMBL" id="CP144698">
    <property type="protein sequence ID" value="WVZ17037.1"/>
    <property type="molecule type" value="Genomic_DNA"/>
</dbReference>
<proteinExistence type="predicted"/>
<keyword evidence="2" id="KW-1185">Reference proteome</keyword>
<dbReference type="AlphaFoldDB" id="A0AAQ3NXT2"/>
<name>A0AAQ3NXT2_VIGMU</name>